<gene>
    <name evidence="1" type="ORF">AVEN_69084_1</name>
</gene>
<name>A0A4Y2KAK0_ARAVE</name>
<evidence type="ECO:0000313" key="1">
    <source>
        <dbReference type="EMBL" id="GBM99371.1"/>
    </source>
</evidence>
<evidence type="ECO:0000313" key="2">
    <source>
        <dbReference type="Proteomes" id="UP000499080"/>
    </source>
</evidence>
<dbReference type="AlphaFoldDB" id="A0A4Y2KAK0"/>
<accession>A0A4Y2KAK0</accession>
<dbReference type="Proteomes" id="UP000499080">
    <property type="component" value="Unassembled WGS sequence"/>
</dbReference>
<proteinExistence type="predicted"/>
<protein>
    <submittedName>
        <fullName evidence="1">Uncharacterized protein</fullName>
    </submittedName>
</protein>
<reference evidence="1 2" key="1">
    <citation type="journal article" date="2019" name="Sci. Rep.">
        <title>Orb-weaving spider Araneus ventricosus genome elucidates the spidroin gene catalogue.</title>
        <authorList>
            <person name="Kono N."/>
            <person name="Nakamura H."/>
            <person name="Ohtoshi R."/>
            <person name="Moran D.A.P."/>
            <person name="Shinohara A."/>
            <person name="Yoshida Y."/>
            <person name="Fujiwara M."/>
            <person name="Mori M."/>
            <person name="Tomita M."/>
            <person name="Arakawa K."/>
        </authorList>
    </citation>
    <scope>NUCLEOTIDE SEQUENCE [LARGE SCALE GENOMIC DNA]</scope>
</reference>
<keyword evidence="2" id="KW-1185">Reference proteome</keyword>
<sequence length="139" mass="15273">MCPSVSSSHVCPRAHGSLERQICKLTQTARNKFSQSEIVIITNPSHTIIAQFSYITVPYCSNTTAIFGRSNLSRDQTSITIPELDLPLQTSAPHLQEGVLSTTYDLTCNKPTYTADLHWNRISNLGTSGSENKALPQAH</sequence>
<comment type="caution">
    <text evidence="1">The sequence shown here is derived from an EMBL/GenBank/DDBJ whole genome shotgun (WGS) entry which is preliminary data.</text>
</comment>
<dbReference type="EMBL" id="BGPR01194031">
    <property type="protein sequence ID" value="GBM99371.1"/>
    <property type="molecule type" value="Genomic_DNA"/>
</dbReference>
<organism evidence="1 2">
    <name type="scientific">Araneus ventricosus</name>
    <name type="common">Orbweaver spider</name>
    <name type="synonym">Epeira ventricosa</name>
    <dbReference type="NCBI Taxonomy" id="182803"/>
    <lineage>
        <taxon>Eukaryota</taxon>
        <taxon>Metazoa</taxon>
        <taxon>Ecdysozoa</taxon>
        <taxon>Arthropoda</taxon>
        <taxon>Chelicerata</taxon>
        <taxon>Arachnida</taxon>
        <taxon>Araneae</taxon>
        <taxon>Araneomorphae</taxon>
        <taxon>Entelegynae</taxon>
        <taxon>Araneoidea</taxon>
        <taxon>Araneidae</taxon>
        <taxon>Araneus</taxon>
    </lineage>
</organism>